<protein>
    <submittedName>
        <fullName evidence="1">Uncharacterized protein</fullName>
    </submittedName>
</protein>
<gene>
    <name evidence="1" type="ORF">LCGC14_0787200</name>
</gene>
<comment type="caution">
    <text evidence="1">The sequence shown here is derived from an EMBL/GenBank/DDBJ whole genome shotgun (WGS) entry which is preliminary data.</text>
</comment>
<accession>A0A0F9PTV0</accession>
<name>A0A0F9PTV0_9ZZZZ</name>
<dbReference type="Pfam" id="PF13489">
    <property type="entry name" value="Methyltransf_23"/>
    <property type="match status" value="1"/>
</dbReference>
<proteinExistence type="predicted"/>
<sequence length="200" mass="23418">MMTAKKESYEGLDKSFIDYGYLTDDRMIEHYAMPMIKKMIGKDKRILDVGMRSGFWLHYYCNGTGNKGVGIDLMGDTGGLREDTNIKFFKKPVDATFKIPFEDNSFDVVTCTAVLEHLWVPGDRYAVENMIRVAKEKVILMTPIYTDHPDDPTRGRDIDEHINMFDCKRFKRFLKSFGYKYRHYDIMQGYRSHIGVIYLE</sequence>
<dbReference type="Gene3D" id="3.40.50.150">
    <property type="entry name" value="Vaccinia Virus protein VP39"/>
    <property type="match status" value="1"/>
</dbReference>
<organism evidence="1">
    <name type="scientific">marine sediment metagenome</name>
    <dbReference type="NCBI Taxonomy" id="412755"/>
    <lineage>
        <taxon>unclassified sequences</taxon>
        <taxon>metagenomes</taxon>
        <taxon>ecological metagenomes</taxon>
    </lineage>
</organism>
<reference evidence="1" key="1">
    <citation type="journal article" date="2015" name="Nature">
        <title>Complex archaea that bridge the gap between prokaryotes and eukaryotes.</title>
        <authorList>
            <person name="Spang A."/>
            <person name="Saw J.H."/>
            <person name="Jorgensen S.L."/>
            <person name="Zaremba-Niedzwiedzka K."/>
            <person name="Martijn J."/>
            <person name="Lind A.E."/>
            <person name="van Eijk R."/>
            <person name="Schleper C."/>
            <person name="Guy L."/>
            <person name="Ettema T.J."/>
        </authorList>
    </citation>
    <scope>NUCLEOTIDE SEQUENCE</scope>
</reference>
<evidence type="ECO:0000313" key="1">
    <source>
        <dbReference type="EMBL" id="KKN35095.1"/>
    </source>
</evidence>
<dbReference type="AlphaFoldDB" id="A0A0F9PTV0"/>
<dbReference type="InterPro" id="IPR029063">
    <property type="entry name" value="SAM-dependent_MTases_sf"/>
</dbReference>
<dbReference type="SUPFAM" id="SSF53335">
    <property type="entry name" value="S-adenosyl-L-methionine-dependent methyltransferases"/>
    <property type="match status" value="1"/>
</dbReference>
<dbReference type="EMBL" id="LAZR01002064">
    <property type="protein sequence ID" value="KKN35095.1"/>
    <property type="molecule type" value="Genomic_DNA"/>
</dbReference>